<sequence>MFNMPGDINKGINIPFHQQTPINKEVQRGERGLNQNSEKAVDANVALNANCTKHTKRGKYLCNSIPGRKTTKRTFLLFFH</sequence>
<reference evidence="1 2" key="1">
    <citation type="submission" date="2018-08" db="EMBL/GenBank/DDBJ databases">
        <title>A genome reference for cultivated species of the human gut microbiota.</title>
        <authorList>
            <person name="Zou Y."/>
            <person name="Xue W."/>
            <person name="Luo G."/>
        </authorList>
    </citation>
    <scope>NUCLEOTIDE SEQUENCE [LARGE SCALE GENOMIC DNA]</scope>
    <source>
        <strain evidence="1 2">OM05-15BH</strain>
    </source>
</reference>
<dbReference type="EMBL" id="QSUL01000047">
    <property type="protein sequence ID" value="RGN29175.1"/>
    <property type="molecule type" value="Genomic_DNA"/>
</dbReference>
<dbReference type="Proteomes" id="UP000260983">
    <property type="component" value="Unassembled WGS sequence"/>
</dbReference>
<evidence type="ECO:0000313" key="2">
    <source>
        <dbReference type="Proteomes" id="UP000260983"/>
    </source>
</evidence>
<accession>A0A3E5AVF7</accession>
<name>A0A3E5AVF7_9BACE</name>
<evidence type="ECO:0000313" key="1">
    <source>
        <dbReference type="EMBL" id="RGN29175.1"/>
    </source>
</evidence>
<gene>
    <name evidence="1" type="ORF">DXB65_24160</name>
</gene>
<dbReference type="AlphaFoldDB" id="A0A3E5AVF7"/>
<organism evidence="1 2">
    <name type="scientific">Bacteroides oleiciplenus</name>
    <dbReference type="NCBI Taxonomy" id="626931"/>
    <lineage>
        <taxon>Bacteria</taxon>
        <taxon>Pseudomonadati</taxon>
        <taxon>Bacteroidota</taxon>
        <taxon>Bacteroidia</taxon>
        <taxon>Bacteroidales</taxon>
        <taxon>Bacteroidaceae</taxon>
        <taxon>Bacteroides</taxon>
    </lineage>
</organism>
<comment type="caution">
    <text evidence="1">The sequence shown here is derived from an EMBL/GenBank/DDBJ whole genome shotgun (WGS) entry which is preliminary data.</text>
</comment>
<protein>
    <submittedName>
        <fullName evidence="1">Uncharacterized protein</fullName>
    </submittedName>
</protein>
<proteinExistence type="predicted"/>